<gene>
    <name evidence="3" type="ORF">BDQ12DRAFT_682397</name>
</gene>
<dbReference type="Pfam" id="PF04183">
    <property type="entry name" value="IucA_IucC"/>
    <property type="match status" value="1"/>
</dbReference>
<dbReference type="EMBL" id="ML213600">
    <property type="protein sequence ID" value="TFK39221.1"/>
    <property type="molecule type" value="Genomic_DNA"/>
</dbReference>
<reference evidence="3 4" key="1">
    <citation type="journal article" date="2019" name="Nat. Ecol. Evol.">
        <title>Megaphylogeny resolves global patterns of mushroom evolution.</title>
        <authorList>
            <person name="Varga T."/>
            <person name="Krizsan K."/>
            <person name="Foldi C."/>
            <person name="Dima B."/>
            <person name="Sanchez-Garcia M."/>
            <person name="Sanchez-Ramirez S."/>
            <person name="Szollosi G.J."/>
            <person name="Szarkandi J.G."/>
            <person name="Papp V."/>
            <person name="Albert L."/>
            <person name="Andreopoulos W."/>
            <person name="Angelini C."/>
            <person name="Antonin V."/>
            <person name="Barry K.W."/>
            <person name="Bougher N.L."/>
            <person name="Buchanan P."/>
            <person name="Buyck B."/>
            <person name="Bense V."/>
            <person name="Catcheside P."/>
            <person name="Chovatia M."/>
            <person name="Cooper J."/>
            <person name="Damon W."/>
            <person name="Desjardin D."/>
            <person name="Finy P."/>
            <person name="Geml J."/>
            <person name="Haridas S."/>
            <person name="Hughes K."/>
            <person name="Justo A."/>
            <person name="Karasinski D."/>
            <person name="Kautmanova I."/>
            <person name="Kiss B."/>
            <person name="Kocsube S."/>
            <person name="Kotiranta H."/>
            <person name="LaButti K.M."/>
            <person name="Lechner B.E."/>
            <person name="Liimatainen K."/>
            <person name="Lipzen A."/>
            <person name="Lukacs Z."/>
            <person name="Mihaltcheva S."/>
            <person name="Morgado L.N."/>
            <person name="Niskanen T."/>
            <person name="Noordeloos M.E."/>
            <person name="Ohm R.A."/>
            <person name="Ortiz-Santana B."/>
            <person name="Ovrebo C."/>
            <person name="Racz N."/>
            <person name="Riley R."/>
            <person name="Savchenko A."/>
            <person name="Shiryaev A."/>
            <person name="Soop K."/>
            <person name="Spirin V."/>
            <person name="Szebenyi C."/>
            <person name="Tomsovsky M."/>
            <person name="Tulloss R.E."/>
            <person name="Uehling J."/>
            <person name="Grigoriev I.V."/>
            <person name="Vagvolgyi C."/>
            <person name="Papp T."/>
            <person name="Martin F.M."/>
            <person name="Miettinen O."/>
            <person name="Hibbett D.S."/>
            <person name="Nagy L.G."/>
        </authorList>
    </citation>
    <scope>NUCLEOTIDE SEQUENCE [LARGE SCALE GENOMIC DNA]</scope>
    <source>
        <strain evidence="3 4">CBS 166.37</strain>
    </source>
</reference>
<accession>A0A5C3MDK0</accession>
<dbReference type="Gene3D" id="1.10.510.40">
    <property type="match status" value="1"/>
</dbReference>
<organism evidence="3 4">
    <name type="scientific">Crucibulum laeve</name>
    <dbReference type="NCBI Taxonomy" id="68775"/>
    <lineage>
        <taxon>Eukaryota</taxon>
        <taxon>Fungi</taxon>
        <taxon>Dikarya</taxon>
        <taxon>Basidiomycota</taxon>
        <taxon>Agaricomycotina</taxon>
        <taxon>Agaricomycetes</taxon>
        <taxon>Agaricomycetidae</taxon>
        <taxon>Agaricales</taxon>
        <taxon>Agaricineae</taxon>
        <taxon>Nidulariaceae</taxon>
        <taxon>Crucibulum</taxon>
    </lineage>
</organism>
<dbReference type="AlphaFoldDB" id="A0A5C3MDK0"/>
<name>A0A5C3MDK0_9AGAR</name>
<dbReference type="GO" id="GO:0016881">
    <property type="term" value="F:acid-amino acid ligase activity"/>
    <property type="evidence" value="ECO:0007669"/>
    <property type="project" value="UniProtKB-ARBA"/>
</dbReference>
<sequence length="616" mass="69127">HASFAVISRLLSCLVTEKLLRAFYIPVLAPSTASGILVILATHLTSEQPVLRRALRSNDIFAVVPLHHPPVFDGTSVYQHGRPVGLVDPLDMLPTIYELEEGERVKKDEDGLLAEIYACFAQPSWDIGSTVGLKRIENPIWLWNKFVDGVILQRSLRETIEKELRSSLEWQLSAYNNPPACPSLKSPPIEWEQSLVAGHPTHPMHRARVFDGAPEHFDWYHPRVRFVGVPRSNLNIVGPFEKSMLQLAMTAANRAGRTLPLNDTLVFMPVHELQIKNIISMFRDVHILHADISIPVFAQSSIRTVVVPDLPGMALKLSVGVKISSSLRTISHFTADFSPRFSSEIVPRLAIDPRILSVELESTSAIYCSSDASLAKHFTVVLRSEYQPAENETLIVCAALLETDHAGVPARRAALQHVLGLDSEGKRIAFLERYIRLACDALLPPLIQNGVAFEAHAQNVLARFDSNTGELLGFVIRDLGGLRIHPQTLRTSTSVDFQFLPGHCVVTDTVEETYSKFYHTFVHNHIQRLIRLLDLHYNGLGWQMLRDKMEKLIPRDHGLWSAWMNSGSTTLPSKCLMRMRMRDTNIDMVYSPYPNMIQYRPTDLEGKSTITSNVAA</sequence>
<dbReference type="Proteomes" id="UP000308652">
    <property type="component" value="Unassembled WGS sequence"/>
</dbReference>
<dbReference type="InterPro" id="IPR007310">
    <property type="entry name" value="Aerobactin_biosyn_IucA/IucC_N"/>
</dbReference>
<dbReference type="PANTHER" id="PTHR34384">
    <property type="entry name" value="L-2,3-DIAMINOPROPANOATE--CITRATE LIGASE"/>
    <property type="match status" value="1"/>
</dbReference>
<keyword evidence="4" id="KW-1185">Reference proteome</keyword>
<evidence type="ECO:0000259" key="1">
    <source>
        <dbReference type="Pfam" id="PF04183"/>
    </source>
</evidence>
<dbReference type="InterPro" id="IPR037455">
    <property type="entry name" value="LucA/IucC-like"/>
</dbReference>
<dbReference type="OrthoDB" id="2117718at2759"/>
<dbReference type="Pfam" id="PF06276">
    <property type="entry name" value="FhuF"/>
    <property type="match status" value="1"/>
</dbReference>
<feature type="domain" description="Aerobactin siderophore biosynthesis IucA/IucC-like C-terminal" evidence="2">
    <location>
        <begin position="429"/>
        <end position="583"/>
    </location>
</feature>
<evidence type="ECO:0000259" key="2">
    <source>
        <dbReference type="Pfam" id="PF06276"/>
    </source>
</evidence>
<proteinExistence type="predicted"/>
<protein>
    <submittedName>
        <fullName evidence="3">IucC family-domain-containing protein</fullName>
    </submittedName>
</protein>
<dbReference type="PANTHER" id="PTHR34384:SF5">
    <property type="entry name" value="L-2,3-DIAMINOPROPANOATE--CITRATE LIGASE"/>
    <property type="match status" value="1"/>
</dbReference>
<feature type="non-terminal residue" evidence="3">
    <location>
        <position position="1"/>
    </location>
</feature>
<evidence type="ECO:0000313" key="4">
    <source>
        <dbReference type="Proteomes" id="UP000308652"/>
    </source>
</evidence>
<feature type="domain" description="Aerobactin siderophore biosynthesis IucA/IucC N-terminal" evidence="1">
    <location>
        <begin position="189"/>
        <end position="401"/>
    </location>
</feature>
<evidence type="ECO:0000313" key="3">
    <source>
        <dbReference type="EMBL" id="TFK39221.1"/>
    </source>
</evidence>
<dbReference type="STRING" id="68775.A0A5C3MDK0"/>
<dbReference type="InterPro" id="IPR022770">
    <property type="entry name" value="IucA/IucC-like_C"/>
</dbReference>
<dbReference type="GO" id="GO:0019290">
    <property type="term" value="P:siderophore biosynthetic process"/>
    <property type="evidence" value="ECO:0007669"/>
    <property type="project" value="InterPro"/>
</dbReference>